<evidence type="ECO:0000256" key="1">
    <source>
        <dbReference type="ARBA" id="ARBA00006484"/>
    </source>
</evidence>
<evidence type="ECO:0000256" key="3">
    <source>
        <dbReference type="SAM" id="Phobius"/>
    </source>
</evidence>
<organism evidence="4 5">
    <name type="scientific">Rhodocollybia butyracea</name>
    <dbReference type="NCBI Taxonomy" id="206335"/>
    <lineage>
        <taxon>Eukaryota</taxon>
        <taxon>Fungi</taxon>
        <taxon>Dikarya</taxon>
        <taxon>Basidiomycota</taxon>
        <taxon>Agaricomycotina</taxon>
        <taxon>Agaricomycetes</taxon>
        <taxon>Agaricomycetidae</taxon>
        <taxon>Agaricales</taxon>
        <taxon>Marasmiineae</taxon>
        <taxon>Omphalotaceae</taxon>
        <taxon>Rhodocollybia</taxon>
    </lineage>
</organism>
<dbReference type="PANTHER" id="PTHR43180">
    <property type="entry name" value="3-OXOACYL-(ACYL-CARRIER-PROTEIN) REDUCTASE (AFU_ORTHOLOGUE AFUA_6G11210)"/>
    <property type="match status" value="1"/>
</dbReference>
<dbReference type="PRINTS" id="PR00081">
    <property type="entry name" value="GDHRDH"/>
</dbReference>
<comment type="caution">
    <text evidence="4">The sequence shown here is derived from an EMBL/GenBank/DDBJ whole genome shotgun (WGS) entry which is preliminary data.</text>
</comment>
<evidence type="ECO:0000256" key="2">
    <source>
        <dbReference type="ARBA" id="ARBA00023002"/>
    </source>
</evidence>
<evidence type="ECO:0000313" key="4">
    <source>
        <dbReference type="EMBL" id="KAF9067465.1"/>
    </source>
</evidence>
<keyword evidence="3" id="KW-0472">Membrane</keyword>
<proteinExistence type="inferred from homology"/>
<evidence type="ECO:0008006" key="6">
    <source>
        <dbReference type="Google" id="ProtNLM"/>
    </source>
</evidence>
<keyword evidence="5" id="KW-1185">Reference proteome</keyword>
<comment type="similarity">
    <text evidence="1">Belongs to the short-chain dehydrogenases/reductases (SDR) family.</text>
</comment>
<dbReference type="AlphaFoldDB" id="A0A9P5PSU8"/>
<dbReference type="PANTHER" id="PTHR43180:SF33">
    <property type="entry name" value="15-HYDROXYPROSTAGLANDIN DEHYDROGENASE [NAD(+)]-LIKE"/>
    <property type="match status" value="1"/>
</dbReference>
<dbReference type="GO" id="GO:0016491">
    <property type="term" value="F:oxidoreductase activity"/>
    <property type="evidence" value="ECO:0007669"/>
    <property type="project" value="UniProtKB-KW"/>
</dbReference>
<dbReference type="InterPro" id="IPR036291">
    <property type="entry name" value="NAD(P)-bd_dom_sf"/>
</dbReference>
<gene>
    <name evidence="4" type="ORF">BDP27DRAFT_1296224</name>
</gene>
<reference evidence="4" key="1">
    <citation type="submission" date="2020-11" db="EMBL/GenBank/DDBJ databases">
        <authorList>
            <consortium name="DOE Joint Genome Institute"/>
            <person name="Ahrendt S."/>
            <person name="Riley R."/>
            <person name="Andreopoulos W."/>
            <person name="Labutti K."/>
            <person name="Pangilinan J."/>
            <person name="Ruiz-Duenas F.J."/>
            <person name="Barrasa J.M."/>
            <person name="Sanchez-Garcia M."/>
            <person name="Camarero S."/>
            <person name="Miyauchi S."/>
            <person name="Serrano A."/>
            <person name="Linde D."/>
            <person name="Babiker R."/>
            <person name="Drula E."/>
            <person name="Ayuso-Fernandez I."/>
            <person name="Pacheco R."/>
            <person name="Padilla G."/>
            <person name="Ferreira P."/>
            <person name="Barriuso J."/>
            <person name="Kellner H."/>
            <person name="Castanera R."/>
            <person name="Alfaro M."/>
            <person name="Ramirez L."/>
            <person name="Pisabarro A.G."/>
            <person name="Kuo A."/>
            <person name="Tritt A."/>
            <person name="Lipzen A."/>
            <person name="He G."/>
            <person name="Yan M."/>
            <person name="Ng V."/>
            <person name="Cullen D."/>
            <person name="Martin F."/>
            <person name="Rosso M.-N."/>
            <person name="Henrissat B."/>
            <person name="Hibbett D."/>
            <person name="Martinez A.T."/>
            <person name="Grigoriev I.V."/>
        </authorList>
    </citation>
    <scope>NUCLEOTIDE SEQUENCE</scope>
    <source>
        <strain evidence="4">AH 40177</strain>
    </source>
</reference>
<dbReference type="Gene3D" id="3.40.50.720">
    <property type="entry name" value="NAD(P)-binding Rossmann-like Domain"/>
    <property type="match status" value="1"/>
</dbReference>
<dbReference type="Proteomes" id="UP000772434">
    <property type="component" value="Unassembled WGS sequence"/>
</dbReference>
<sequence>MSTISDIALTEHHARIRGKTVIITGAGAGIGKETAILFASYGAHVVAADKDFASADRTALQIRQSSGDRYVVSCKCDVTDWDEVVAMYELAIKTFGSVDVVVANAGVGEVGGLLRHSPNEERPLVKPMTTTIDVNLTGLLYTVHLAQHYLEIVQLQMVSSGPSEPYIHVKSVILLGSIASWFPLAGAPVYTTTKHAVLDVMRSLDASFTANGARIASVHPFWADTSLVSDASRHSVLLGIPLAPVPRIAGSIFYASTHPDPGTNGAAFLVPDGGALTFMIPRGEFKLGMYQFIDKYSNAKSVALKWPGYHIRVISVLMRLFWKKLLLISGSTSLGVFIVMFFWKRLSSRYFKLRT</sequence>
<name>A0A9P5PSU8_9AGAR</name>
<keyword evidence="3" id="KW-1133">Transmembrane helix</keyword>
<feature type="transmembrane region" description="Helical" evidence="3">
    <location>
        <begin position="325"/>
        <end position="343"/>
    </location>
</feature>
<dbReference type="InterPro" id="IPR002347">
    <property type="entry name" value="SDR_fam"/>
</dbReference>
<dbReference type="OrthoDB" id="5371740at2759"/>
<dbReference type="Pfam" id="PF00106">
    <property type="entry name" value="adh_short"/>
    <property type="match status" value="1"/>
</dbReference>
<keyword evidence="2" id="KW-0560">Oxidoreductase</keyword>
<dbReference type="EMBL" id="JADNRY010000073">
    <property type="protein sequence ID" value="KAF9067465.1"/>
    <property type="molecule type" value="Genomic_DNA"/>
</dbReference>
<accession>A0A9P5PSU8</accession>
<protein>
    <recommendedName>
        <fullName evidence="6">NAD(P)-binding protein</fullName>
    </recommendedName>
</protein>
<evidence type="ECO:0000313" key="5">
    <source>
        <dbReference type="Proteomes" id="UP000772434"/>
    </source>
</evidence>
<dbReference type="SUPFAM" id="SSF51735">
    <property type="entry name" value="NAD(P)-binding Rossmann-fold domains"/>
    <property type="match status" value="1"/>
</dbReference>
<keyword evidence="3" id="KW-0812">Transmembrane</keyword>